<reference evidence="1 2" key="1">
    <citation type="journal article" date="2014" name="Int. J. Syst. Evol. Microbiol.">
        <title>Complete genome sequence of Corynebacterium casei LMG S-19264T (=DSM 44701T), isolated from a smear-ripened cheese.</title>
        <authorList>
            <consortium name="US DOE Joint Genome Institute (JGI-PGF)"/>
            <person name="Walter F."/>
            <person name="Albersmeier A."/>
            <person name="Kalinowski J."/>
            <person name="Ruckert C."/>
        </authorList>
    </citation>
    <scope>NUCLEOTIDE SEQUENCE [LARGE SCALE GENOMIC DNA]</scope>
    <source>
        <strain evidence="1 2">KCTC 12866</strain>
    </source>
</reference>
<dbReference type="EMBL" id="BMXF01000003">
    <property type="protein sequence ID" value="GHB78598.1"/>
    <property type="molecule type" value="Genomic_DNA"/>
</dbReference>
<accession>A0A8J3GB39</accession>
<sequence length="153" mass="16791">MKTKFLLPLFLLAVGCTSEKTEQTDDQLQTTEVVETSACYASVTGGDSTLLRIVNENGEVTGELTYNHLEKDDNVGTIMGEMHGDTLLADYTFMSEGIESVRQVAFLKKGEGFVEGYGDAEERDGKMVFKSTSTLDFGSGTTFEKVPCKRFRG</sequence>
<keyword evidence="2" id="KW-1185">Reference proteome</keyword>
<dbReference type="AlphaFoldDB" id="A0A8J3GB39"/>
<name>A0A8J3GB39_9BACT</name>
<evidence type="ECO:0000313" key="1">
    <source>
        <dbReference type="EMBL" id="GHB78598.1"/>
    </source>
</evidence>
<dbReference type="PROSITE" id="PS51257">
    <property type="entry name" value="PROKAR_LIPOPROTEIN"/>
    <property type="match status" value="1"/>
</dbReference>
<dbReference type="RefSeq" id="WP_189565910.1">
    <property type="nucleotide sequence ID" value="NZ_BMXF01000003.1"/>
</dbReference>
<comment type="caution">
    <text evidence="1">The sequence shown here is derived from an EMBL/GenBank/DDBJ whole genome shotgun (WGS) entry which is preliminary data.</text>
</comment>
<organism evidence="1 2">
    <name type="scientific">Persicitalea jodogahamensis</name>
    <dbReference type="NCBI Taxonomy" id="402147"/>
    <lineage>
        <taxon>Bacteria</taxon>
        <taxon>Pseudomonadati</taxon>
        <taxon>Bacteroidota</taxon>
        <taxon>Cytophagia</taxon>
        <taxon>Cytophagales</taxon>
        <taxon>Spirosomataceae</taxon>
        <taxon>Persicitalea</taxon>
    </lineage>
</organism>
<proteinExistence type="predicted"/>
<gene>
    <name evidence="1" type="ORF">GCM10007390_36180</name>
</gene>
<dbReference type="Proteomes" id="UP000598271">
    <property type="component" value="Unassembled WGS sequence"/>
</dbReference>
<protein>
    <recommendedName>
        <fullName evidence="3">Lipoprotein</fullName>
    </recommendedName>
</protein>
<evidence type="ECO:0000313" key="2">
    <source>
        <dbReference type="Proteomes" id="UP000598271"/>
    </source>
</evidence>
<evidence type="ECO:0008006" key="3">
    <source>
        <dbReference type="Google" id="ProtNLM"/>
    </source>
</evidence>